<feature type="transmembrane region" description="Helical" evidence="1">
    <location>
        <begin position="147"/>
        <end position="165"/>
    </location>
</feature>
<dbReference type="GO" id="GO:0043709">
    <property type="term" value="P:cell adhesion involved in single-species biofilm formation"/>
    <property type="evidence" value="ECO:0007669"/>
    <property type="project" value="TreeGrafter"/>
</dbReference>
<evidence type="ECO:0000313" key="3">
    <source>
        <dbReference type="EMBL" id="HIQ71893.1"/>
    </source>
</evidence>
<dbReference type="InterPro" id="IPR000160">
    <property type="entry name" value="GGDEF_dom"/>
</dbReference>
<gene>
    <name evidence="3" type="ORF">IAB73_06790</name>
</gene>
<proteinExistence type="predicted"/>
<feature type="transmembrane region" description="Helical" evidence="1">
    <location>
        <begin position="174"/>
        <end position="195"/>
    </location>
</feature>
<comment type="caution">
    <text evidence="3">The sequence shown here is derived from an EMBL/GenBank/DDBJ whole genome shotgun (WGS) entry which is preliminary data.</text>
</comment>
<organism evidence="3 4">
    <name type="scientific">Candidatus Onthenecus intestinigallinarum</name>
    <dbReference type="NCBI Taxonomy" id="2840875"/>
    <lineage>
        <taxon>Bacteria</taxon>
        <taxon>Bacillati</taxon>
        <taxon>Bacillota</taxon>
        <taxon>Clostridia</taxon>
        <taxon>Eubacteriales</taxon>
        <taxon>Candidatus Onthenecus</taxon>
    </lineage>
</organism>
<dbReference type="Pfam" id="PF00990">
    <property type="entry name" value="GGDEF"/>
    <property type="match status" value="1"/>
</dbReference>
<dbReference type="GO" id="GO:0052621">
    <property type="term" value="F:diguanylate cyclase activity"/>
    <property type="evidence" value="ECO:0007669"/>
    <property type="project" value="TreeGrafter"/>
</dbReference>
<dbReference type="EMBL" id="DVFJ01000021">
    <property type="protein sequence ID" value="HIQ71893.1"/>
    <property type="molecule type" value="Genomic_DNA"/>
</dbReference>
<reference evidence="3" key="2">
    <citation type="journal article" date="2021" name="PeerJ">
        <title>Extensive microbial diversity within the chicken gut microbiome revealed by metagenomics and culture.</title>
        <authorList>
            <person name="Gilroy R."/>
            <person name="Ravi A."/>
            <person name="Getino M."/>
            <person name="Pursley I."/>
            <person name="Horton D.L."/>
            <person name="Alikhan N.F."/>
            <person name="Baker D."/>
            <person name="Gharbi K."/>
            <person name="Hall N."/>
            <person name="Watson M."/>
            <person name="Adriaenssens E.M."/>
            <person name="Foster-Nyarko E."/>
            <person name="Jarju S."/>
            <person name="Secka A."/>
            <person name="Antonio M."/>
            <person name="Oren A."/>
            <person name="Chaudhuri R.R."/>
            <person name="La Ragione R."/>
            <person name="Hildebrand F."/>
            <person name="Pallen M.J."/>
        </authorList>
    </citation>
    <scope>NUCLEOTIDE SEQUENCE</scope>
    <source>
        <strain evidence="3">ChiSxjej2B14-6234</strain>
    </source>
</reference>
<dbReference type="GO" id="GO:1902201">
    <property type="term" value="P:negative regulation of bacterial-type flagellum-dependent cell motility"/>
    <property type="evidence" value="ECO:0007669"/>
    <property type="project" value="TreeGrafter"/>
</dbReference>
<reference evidence="3" key="1">
    <citation type="submission" date="2020-10" db="EMBL/GenBank/DDBJ databases">
        <authorList>
            <person name="Gilroy R."/>
        </authorList>
    </citation>
    <scope>NUCLEOTIDE SEQUENCE</scope>
    <source>
        <strain evidence="3">ChiSxjej2B14-6234</strain>
    </source>
</reference>
<keyword evidence="1" id="KW-0472">Membrane</keyword>
<feature type="transmembrane region" description="Helical" evidence="1">
    <location>
        <begin position="71"/>
        <end position="95"/>
    </location>
</feature>
<dbReference type="SMART" id="SM00267">
    <property type="entry name" value="GGDEF"/>
    <property type="match status" value="1"/>
</dbReference>
<feature type="transmembrane region" description="Helical" evidence="1">
    <location>
        <begin position="39"/>
        <end position="59"/>
    </location>
</feature>
<dbReference type="AlphaFoldDB" id="A0A9D0ZCF1"/>
<dbReference type="Proteomes" id="UP000886887">
    <property type="component" value="Unassembled WGS sequence"/>
</dbReference>
<feature type="transmembrane region" description="Helical" evidence="1">
    <location>
        <begin position="107"/>
        <end position="127"/>
    </location>
</feature>
<dbReference type="InterPro" id="IPR050469">
    <property type="entry name" value="Diguanylate_Cyclase"/>
</dbReference>
<evidence type="ECO:0000313" key="4">
    <source>
        <dbReference type="Proteomes" id="UP000886887"/>
    </source>
</evidence>
<dbReference type="CDD" id="cd01949">
    <property type="entry name" value="GGDEF"/>
    <property type="match status" value="1"/>
</dbReference>
<dbReference type="InterPro" id="IPR043128">
    <property type="entry name" value="Rev_trsase/Diguanyl_cyclase"/>
</dbReference>
<feature type="domain" description="GGDEF" evidence="2">
    <location>
        <begin position="249"/>
        <end position="374"/>
    </location>
</feature>
<accession>A0A9D0ZCF1</accession>
<dbReference type="PANTHER" id="PTHR45138:SF9">
    <property type="entry name" value="DIGUANYLATE CYCLASE DGCM-RELATED"/>
    <property type="match status" value="1"/>
</dbReference>
<protein>
    <submittedName>
        <fullName evidence="3">GGDEF domain-containing protein</fullName>
    </submittedName>
</protein>
<dbReference type="PROSITE" id="PS50887">
    <property type="entry name" value="GGDEF"/>
    <property type="match status" value="1"/>
</dbReference>
<keyword evidence="1" id="KW-0812">Transmembrane</keyword>
<dbReference type="InterPro" id="IPR029787">
    <property type="entry name" value="Nucleotide_cyclase"/>
</dbReference>
<dbReference type="GO" id="GO:0005886">
    <property type="term" value="C:plasma membrane"/>
    <property type="evidence" value="ECO:0007669"/>
    <property type="project" value="TreeGrafter"/>
</dbReference>
<keyword evidence="1" id="KW-1133">Transmembrane helix</keyword>
<name>A0A9D0ZCF1_9FIRM</name>
<evidence type="ECO:0000256" key="1">
    <source>
        <dbReference type="SAM" id="Phobius"/>
    </source>
</evidence>
<dbReference type="SUPFAM" id="SSF55073">
    <property type="entry name" value="Nucleotide cyclase"/>
    <property type="match status" value="1"/>
</dbReference>
<dbReference type="NCBIfam" id="TIGR00254">
    <property type="entry name" value="GGDEF"/>
    <property type="match status" value="1"/>
</dbReference>
<evidence type="ECO:0000259" key="2">
    <source>
        <dbReference type="PROSITE" id="PS50887"/>
    </source>
</evidence>
<dbReference type="PANTHER" id="PTHR45138">
    <property type="entry name" value="REGULATORY COMPONENTS OF SENSORY TRANSDUCTION SYSTEM"/>
    <property type="match status" value="1"/>
</dbReference>
<sequence length="374" mass="41727">MVNLQAVFIANAIGAALMLVLIINNRINTRNVFLDERLFSLMPYLTLVQCAVETLSFVVDGQSFPGARALLLVSNVTLYVVNISFAFVWTMYADYKVFEDLHRLRRRYPFVAIPALVVIVMSLLNLFTDVFFTVSPQNVYERTSLYLIPYAVTYGYLMYGAVLVLRSARRAKKYLFLPVATFLTPVFLGSLAQLLCYGISLVWPSVAVGVISLYINLQAEASSVDSLTGLYNRQWFSRYLAAAQQRGDEPIVGVLLDVDMFKQINDTYGHLTGDQALYDAGQLLRSCSGPRTVTVRYGGDEFVMLSPLSECGSPVELRDAIHTALVQFNAAHDRPYRLSLSMGSAVFQPGAQTIDEFLAQMDGDMYAQKRAARV</sequence>
<feature type="transmembrane region" description="Helical" evidence="1">
    <location>
        <begin position="6"/>
        <end position="27"/>
    </location>
</feature>
<dbReference type="Gene3D" id="3.30.70.270">
    <property type="match status" value="1"/>
</dbReference>